<sequence>MEHKEHKIMKTKTIKLKNYLKQINSNYENVRSTGEQKDFYTVIQPFVDEVYEFTDEWVEYAKNWIHKYKPKNLVVQQVESAFENIREICAQSFFAKTSYRRFKHTFHSINYTLEKLLTEISKKEAD</sequence>
<dbReference type="EMBL" id="JAOUSE010000007">
    <property type="protein sequence ID" value="MCU9593659.1"/>
    <property type="molecule type" value="Genomic_DNA"/>
</dbReference>
<evidence type="ECO:0000313" key="2">
    <source>
        <dbReference type="Proteomes" id="UP001208656"/>
    </source>
</evidence>
<dbReference type="Pfam" id="PF08807">
    <property type="entry name" value="DUF1798"/>
    <property type="match status" value="1"/>
</dbReference>
<dbReference type="InterPro" id="IPR023351">
    <property type="entry name" value="YppE-like_sf"/>
</dbReference>
<dbReference type="RefSeq" id="WP_173659161.1">
    <property type="nucleotide sequence ID" value="NZ_JAOUSE010000007.1"/>
</dbReference>
<proteinExistence type="predicted"/>
<dbReference type="Proteomes" id="UP001208656">
    <property type="component" value="Unassembled WGS sequence"/>
</dbReference>
<gene>
    <name evidence="1" type="ORF">OEV82_04200</name>
</gene>
<dbReference type="Gene3D" id="1.20.120.440">
    <property type="entry name" value="YppE-like"/>
    <property type="match status" value="1"/>
</dbReference>
<organism evidence="1 2">
    <name type="scientific">Pallidibacillus thermolactis</name>
    <dbReference type="NCBI Taxonomy" id="251051"/>
    <lineage>
        <taxon>Bacteria</taxon>
        <taxon>Bacillati</taxon>
        <taxon>Bacillota</taxon>
        <taxon>Bacilli</taxon>
        <taxon>Bacillales</taxon>
        <taxon>Bacillaceae</taxon>
        <taxon>Pallidibacillus</taxon>
    </lineage>
</organism>
<keyword evidence="2" id="KW-1185">Reference proteome</keyword>
<reference evidence="1 2" key="1">
    <citation type="submission" date="2022-10" db="EMBL/GenBank/DDBJ databases">
        <title>Description of Fervidibacillus gen. nov. in the family Fervidibacillaceae fam. nov. with two species, Fervidibacillus albus sp. nov., and Fervidibacillus halotolerans sp. nov., isolated from tidal flat sediments.</title>
        <authorList>
            <person name="Kwon K.K."/>
            <person name="Yang S.-H."/>
        </authorList>
    </citation>
    <scope>NUCLEOTIDE SEQUENCE [LARGE SCALE GENOMIC DNA]</scope>
    <source>
        <strain evidence="1 2">DSM 23332</strain>
    </source>
</reference>
<evidence type="ECO:0000313" key="1">
    <source>
        <dbReference type="EMBL" id="MCU9593659.1"/>
    </source>
</evidence>
<protein>
    <submittedName>
        <fullName evidence="1">YppE family protein</fullName>
    </submittedName>
</protein>
<accession>A0ABT2WDA3</accession>
<dbReference type="SUPFAM" id="SSF140415">
    <property type="entry name" value="YppE-like"/>
    <property type="match status" value="1"/>
</dbReference>
<dbReference type="InterPro" id="IPR014913">
    <property type="entry name" value="YppE-like"/>
</dbReference>
<name>A0ABT2WDA3_9BACI</name>
<comment type="caution">
    <text evidence="1">The sequence shown here is derived from an EMBL/GenBank/DDBJ whole genome shotgun (WGS) entry which is preliminary data.</text>
</comment>